<protein>
    <submittedName>
        <fullName evidence="4">Capsular polysaccharide synthesis enzyme CpsC, polysaccharide export</fullName>
    </submittedName>
</protein>
<proteinExistence type="predicted"/>
<feature type="domain" description="Polysaccharide export protein N-terminal" evidence="2">
    <location>
        <begin position="20"/>
        <end position="94"/>
    </location>
</feature>
<dbReference type="PANTHER" id="PTHR33619:SF3">
    <property type="entry name" value="POLYSACCHARIDE EXPORT PROTEIN GFCE-RELATED"/>
    <property type="match status" value="1"/>
</dbReference>
<dbReference type="AlphaFoldDB" id="A0A160TFI0"/>
<name>A0A160TFI0_9ZZZZ</name>
<dbReference type="PANTHER" id="PTHR33619">
    <property type="entry name" value="POLYSACCHARIDE EXPORT PROTEIN GFCE-RELATED"/>
    <property type="match status" value="1"/>
</dbReference>
<dbReference type="Gene3D" id="3.10.560.10">
    <property type="entry name" value="Outer membrane lipoprotein wza domain like"/>
    <property type="match status" value="1"/>
</dbReference>
<reference evidence="4" key="1">
    <citation type="submission" date="2015-10" db="EMBL/GenBank/DDBJ databases">
        <authorList>
            <person name="Gilbert D.G."/>
        </authorList>
    </citation>
    <scope>NUCLEOTIDE SEQUENCE</scope>
</reference>
<dbReference type="SUPFAM" id="SSF142984">
    <property type="entry name" value="Nqo1 middle domain-like"/>
    <property type="match status" value="1"/>
</dbReference>
<dbReference type="GO" id="GO:0015159">
    <property type="term" value="F:polysaccharide transmembrane transporter activity"/>
    <property type="evidence" value="ECO:0007669"/>
    <property type="project" value="InterPro"/>
</dbReference>
<evidence type="ECO:0000256" key="1">
    <source>
        <dbReference type="ARBA" id="ARBA00022729"/>
    </source>
</evidence>
<dbReference type="InterPro" id="IPR049712">
    <property type="entry name" value="Poly_export"/>
</dbReference>
<organism evidence="4">
    <name type="scientific">hydrothermal vent metagenome</name>
    <dbReference type="NCBI Taxonomy" id="652676"/>
    <lineage>
        <taxon>unclassified sequences</taxon>
        <taxon>metagenomes</taxon>
        <taxon>ecological metagenomes</taxon>
    </lineage>
</organism>
<feature type="domain" description="Soluble ligand binding" evidence="3">
    <location>
        <begin position="100"/>
        <end position="141"/>
    </location>
</feature>
<accession>A0A160TFI0</accession>
<dbReference type="InterPro" id="IPR019554">
    <property type="entry name" value="Soluble_ligand-bd"/>
</dbReference>
<sequence length="183" mass="19985">MLRLVSLLFIVLCSFSSFAEDNSYRLGAGDLITISVYDEPDLSQEVRIGLSGDISYPLLGDVRVAGLSPKELEMKLVSGLKGPYLLDPSVTVSILEYRPFYVTGEVEKPGSYAFHPGLTVDKAISIAGGFTERASKSRIYVMHDDSATKPNHKDSDGRAAKDSIKLFDVVQPGDVITVEQSFF</sequence>
<dbReference type="InterPro" id="IPR003715">
    <property type="entry name" value="Poly_export_N"/>
</dbReference>
<dbReference type="EMBL" id="CZQC01000059">
    <property type="protein sequence ID" value="CUS42004.1"/>
    <property type="molecule type" value="Genomic_DNA"/>
</dbReference>
<evidence type="ECO:0000259" key="2">
    <source>
        <dbReference type="Pfam" id="PF02563"/>
    </source>
</evidence>
<evidence type="ECO:0000313" key="4">
    <source>
        <dbReference type="EMBL" id="CUS42004.1"/>
    </source>
</evidence>
<gene>
    <name evidence="4" type="ORF">MGWOODY_Tha2369</name>
</gene>
<keyword evidence="1" id="KW-0732">Signal</keyword>
<dbReference type="Pfam" id="PF10531">
    <property type="entry name" value="SLBB"/>
    <property type="match status" value="1"/>
</dbReference>
<dbReference type="Pfam" id="PF02563">
    <property type="entry name" value="Poly_export"/>
    <property type="match status" value="1"/>
</dbReference>
<evidence type="ECO:0000259" key="3">
    <source>
        <dbReference type="Pfam" id="PF10531"/>
    </source>
</evidence>
<dbReference type="Gene3D" id="3.30.1950.10">
    <property type="entry name" value="wza like domain"/>
    <property type="match status" value="1"/>
</dbReference>